<gene>
    <name evidence="2" type="ORF">BXT84_12340</name>
</gene>
<sequence length="124" mass="13375">MPDWKSLKDKAMAAVNSAAQEVDHQLTLTNLRSQVTQAQAELDKAYQQLGQTVYPSLSQGQSLDPQFVGVAPAVAHIDILRQRLQSAQQALRDAEPVSRTPCPSCGALVDAGDKFCGQCGHAMR</sequence>
<evidence type="ECO:0000259" key="1">
    <source>
        <dbReference type="Pfam" id="PF13248"/>
    </source>
</evidence>
<dbReference type="InterPro" id="IPR059113">
    <property type="entry name" value="Znf_ribbon"/>
</dbReference>
<dbReference type="Proteomes" id="UP000325292">
    <property type="component" value="Chromosome"/>
</dbReference>
<evidence type="ECO:0000313" key="2">
    <source>
        <dbReference type="EMBL" id="AUW94633.1"/>
    </source>
</evidence>
<feature type="domain" description="Putative zinc-ribbon" evidence="1">
    <location>
        <begin position="100"/>
        <end position="121"/>
    </location>
</feature>
<reference evidence="2 3" key="1">
    <citation type="journal article" date="2019" name="Sci. Rep.">
        <title>Sulfobacillus thermotolerans: new insights into resistance and metabolic capacities of acidophilic chemolithotrophs.</title>
        <authorList>
            <person name="Panyushkina A.E."/>
            <person name="Babenko V.V."/>
            <person name="Nikitina A.S."/>
            <person name="Selezneva O.V."/>
            <person name="Tsaplina I.A."/>
            <person name="Letarova M.A."/>
            <person name="Kostryukova E.S."/>
            <person name="Letarov A.V."/>
        </authorList>
    </citation>
    <scope>NUCLEOTIDE SEQUENCE [LARGE SCALE GENOMIC DNA]</scope>
    <source>
        <strain evidence="2 3">Kr1</strain>
    </source>
</reference>
<proteinExistence type="predicted"/>
<accession>A0ABN5H1R5</accession>
<dbReference type="EMBL" id="CP019454">
    <property type="protein sequence ID" value="AUW94633.1"/>
    <property type="molecule type" value="Genomic_DNA"/>
</dbReference>
<name>A0ABN5H1R5_9FIRM</name>
<organism evidence="2 3">
    <name type="scientific">Sulfobacillus thermotolerans</name>
    <dbReference type="NCBI Taxonomy" id="338644"/>
    <lineage>
        <taxon>Bacteria</taxon>
        <taxon>Bacillati</taxon>
        <taxon>Bacillota</taxon>
        <taxon>Clostridia</taxon>
        <taxon>Eubacteriales</taxon>
        <taxon>Clostridiales Family XVII. Incertae Sedis</taxon>
        <taxon>Sulfobacillus</taxon>
    </lineage>
</organism>
<protein>
    <recommendedName>
        <fullName evidence="1">Putative zinc-ribbon domain-containing protein</fullName>
    </recommendedName>
</protein>
<evidence type="ECO:0000313" key="3">
    <source>
        <dbReference type="Proteomes" id="UP000325292"/>
    </source>
</evidence>
<dbReference type="Pfam" id="PF13248">
    <property type="entry name" value="Zn_ribbon_3"/>
    <property type="match status" value="1"/>
</dbReference>
<keyword evidence="3" id="KW-1185">Reference proteome</keyword>